<proteinExistence type="predicted"/>
<dbReference type="InterPro" id="IPR050778">
    <property type="entry name" value="Cueball_EGF_LRP_Nidogen"/>
</dbReference>
<dbReference type="FunFam" id="2.120.10.30:FF:000241">
    <property type="entry name" value="Low-density lipoprotein receptor-related protein 6"/>
    <property type="match status" value="1"/>
</dbReference>
<dbReference type="Pfam" id="PF01835">
    <property type="entry name" value="MG2"/>
    <property type="match status" value="1"/>
</dbReference>
<dbReference type="Proteomes" id="UP000507470">
    <property type="component" value="Unassembled WGS sequence"/>
</dbReference>
<dbReference type="OrthoDB" id="9998011at2759"/>
<dbReference type="AlphaFoldDB" id="A0A6J8AB91"/>
<dbReference type="InterPro" id="IPR041555">
    <property type="entry name" value="MG3"/>
</dbReference>
<evidence type="ECO:0000256" key="3">
    <source>
        <dbReference type="ARBA" id="ARBA00022737"/>
    </source>
</evidence>
<keyword evidence="2" id="KW-0732">Signal</keyword>
<name>A0A6J8AB91_MYTCO</name>
<sequence>MVLQYLNKNVKDLLTNKYLFTAPRNLWQGSREEFCISFHDDKDIQANYLVTLSLADESDVVLGNGTTNEEGRVCHHFTVPDLSGNHKLTLQTETRRILETGVFSTVTRVHVDSTEVEIHESALETFIQTDKPIYKPGETVKFRAMTINRDLKPWTGMVPLVTVKNPGDVRVMQWLNVENNKGLLSFEMPLSEDPPLGEWKITMLVEGKEHVQPFTVQEYVLPKYEVTITAPTFLLPTTETIQGTVCAKYTYGKPVKGKVELSVCFQDTSPYFYYYRSRDNSERPCANRIMDIDGCETYIVEGSELMLDSSNFSRYGNLMINATVTEQATGISLNGTVKGPEMTFEAIKLKFEDDTHGYFKDAFPYYARVIVTKPDGSPAPGELIEIKADNYAPEFHLKRNFTSDDNGLVKFAIKTLPKDVNRLSFNARAPKYFQPYGRYHHIIKMYEPSSYHNAQKWFSPSNSYIHIPSVENKVKCGSTLDLDVLYSTTLDTQYKFFVQVLSKSHMVHHTHVTHHFKSHDAVNFDSLPDDMLLDPYTPPPRPTWYYPIDPIPYYDDPELANKPEAENITISLDGDDGTAVVKPEPEPRENKTMGMFLFTYLSIMNNGMFLCLNMHSALELTGTRESNRNDECMENDQLYNVSEEHSLEQLEGLNQKEKRSVELDEEEKEEHWLIRKKRNTGYPTYVNQAPVSLCAGKQVTTNFVYSDSAVKFINLTAINWTVRKTKQEDAYIFSYYNKNAGFKIRDGIGDRFKNRVTWIPDTINLKFSDLTTNDTGIYDVSITILGTGKAESKDTNGSFQLTVNEKETVYIIFSNRHEIRRVDLDNFNYASLVSGLRNTVALDFYYAEGWIFWTDVMDEKIFRGKILSNSLTQIKPIIDVGLTTTEGLAVDWIGKNIYWVESDLDQIEVAKLDGSNRTTLIAGNMINPRAIVLDPRVGSLFWTDWDPKFPRIETCSMAGEKRRTIFNISGITGGGWPNGLAIDYDFKRLYWIDAKSDSIHTIDYNGADLRLILKQHKGMQHAFALTLFGNYVYWTDWGTNSLLRANKFNGSNVTTIQQNMRQPFDLQVYHPLRQPKMPNPCENNGNCSHLCLIGYDQVAKCLCPHLKKLNDDGKTCIGNAEY</sequence>
<dbReference type="Gene3D" id="2.60.40.1940">
    <property type="match status" value="1"/>
</dbReference>
<dbReference type="Gene3D" id="2.60.40.1930">
    <property type="match status" value="2"/>
</dbReference>
<dbReference type="Pfam" id="PF00058">
    <property type="entry name" value="Ldl_recept_b"/>
    <property type="match status" value="4"/>
</dbReference>
<dbReference type="FunFam" id="2.60.40.1930:FF:000001">
    <property type="entry name" value="CD109 isoform 3"/>
    <property type="match status" value="1"/>
</dbReference>
<dbReference type="GO" id="GO:0005886">
    <property type="term" value="C:plasma membrane"/>
    <property type="evidence" value="ECO:0007669"/>
    <property type="project" value="TreeGrafter"/>
</dbReference>
<evidence type="ECO:0000259" key="8">
    <source>
        <dbReference type="Pfam" id="PF17789"/>
    </source>
</evidence>
<dbReference type="SUPFAM" id="SSF48726">
    <property type="entry name" value="Immunoglobulin"/>
    <property type="match status" value="1"/>
</dbReference>
<feature type="domain" description="Macroglobulin" evidence="7">
    <location>
        <begin position="125"/>
        <end position="214"/>
    </location>
</feature>
<dbReference type="InterPro" id="IPR000033">
    <property type="entry name" value="LDLR_classB_rpt"/>
</dbReference>
<dbReference type="GO" id="GO:0060070">
    <property type="term" value="P:canonical Wnt signaling pathway"/>
    <property type="evidence" value="ECO:0007669"/>
    <property type="project" value="TreeGrafter"/>
</dbReference>
<dbReference type="InterPro" id="IPR040839">
    <property type="entry name" value="MG4"/>
</dbReference>
<gene>
    <name evidence="10" type="ORF">MCOR_5765</name>
</gene>
<reference evidence="10 11" key="1">
    <citation type="submission" date="2020-06" db="EMBL/GenBank/DDBJ databases">
        <authorList>
            <person name="Li R."/>
            <person name="Bekaert M."/>
        </authorList>
    </citation>
    <scope>NUCLEOTIDE SEQUENCE [LARGE SCALE GENOMIC DNA]</scope>
    <source>
        <strain evidence="11">wild</strain>
    </source>
</reference>
<dbReference type="PROSITE" id="PS51120">
    <property type="entry name" value="LDLRB"/>
    <property type="match status" value="2"/>
</dbReference>
<keyword evidence="4" id="KW-1015">Disulfide bond</keyword>
<dbReference type="Gene3D" id="2.60.40.10">
    <property type="entry name" value="Immunoglobulins"/>
    <property type="match status" value="2"/>
</dbReference>
<feature type="domain" description="Macroglobulin" evidence="8">
    <location>
        <begin position="354"/>
        <end position="428"/>
    </location>
</feature>
<dbReference type="EMBL" id="CACVKT020001087">
    <property type="protein sequence ID" value="CAC5364883.1"/>
    <property type="molecule type" value="Genomic_DNA"/>
</dbReference>
<dbReference type="Gene3D" id="2.10.25.10">
    <property type="entry name" value="Laminin"/>
    <property type="match status" value="1"/>
</dbReference>
<protein>
    <submittedName>
        <fullName evidence="10">LRP1</fullName>
    </submittedName>
</protein>
<evidence type="ECO:0000256" key="2">
    <source>
        <dbReference type="ARBA" id="ARBA00022729"/>
    </source>
</evidence>
<dbReference type="PANTHER" id="PTHR46513">
    <property type="entry name" value="VITELLOGENIN RECEPTOR-LIKE PROTEIN-RELATED-RELATED"/>
    <property type="match status" value="1"/>
</dbReference>
<dbReference type="Gene3D" id="2.120.10.30">
    <property type="entry name" value="TolB, C-terminal domain"/>
    <property type="match status" value="1"/>
</dbReference>
<keyword evidence="11" id="KW-1185">Reference proteome</keyword>
<dbReference type="InterPro" id="IPR002890">
    <property type="entry name" value="MG2"/>
</dbReference>
<feature type="domain" description="Macroglobulin" evidence="9">
    <location>
        <begin position="218"/>
        <end position="305"/>
    </location>
</feature>
<dbReference type="GO" id="GO:0017147">
    <property type="term" value="F:Wnt-protein binding"/>
    <property type="evidence" value="ECO:0007669"/>
    <property type="project" value="TreeGrafter"/>
</dbReference>
<keyword evidence="1" id="KW-0245">EGF-like domain</keyword>
<evidence type="ECO:0000259" key="7">
    <source>
        <dbReference type="Pfam" id="PF01835"/>
    </source>
</evidence>
<organism evidence="10 11">
    <name type="scientific">Mytilus coruscus</name>
    <name type="common">Sea mussel</name>
    <dbReference type="NCBI Taxonomy" id="42192"/>
    <lineage>
        <taxon>Eukaryota</taxon>
        <taxon>Metazoa</taxon>
        <taxon>Spiralia</taxon>
        <taxon>Lophotrochozoa</taxon>
        <taxon>Mollusca</taxon>
        <taxon>Bivalvia</taxon>
        <taxon>Autobranchia</taxon>
        <taxon>Pteriomorphia</taxon>
        <taxon>Mytilida</taxon>
        <taxon>Mytiloidea</taxon>
        <taxon>Mytilidae</taxon>
        <taxon>Mytilinae</taxon>
        <taxon>Mytilus</taxon>
    </lineage>
</organism>
<dbReference type="InterPro" id="IPR013783">
    <property type="entry name" value="Ig-like_fold"/>
</dbReference>
<dbReference type="InterPro" id="IPR011042">
    <property type="entry name" value="6-blade_b-propeller_TolB-like"/>
</dbReference>
<dbReference type="Pfam" id="PF17791">
    <property type="entry name" value="MG3"/>
    <property type="match status" value="1"/>
</dbReference>
<keyword evidence="3" id="KW-0677">Repeat</keyword>
<evidence type="ECO:0000256" key="1">
    <source>
        <dbReference type="ARBA" id="ARBA00022536"/>
    </source>
</evidence>
<evidence type="ECO:0000256" key="6">
    <source>
        <dbReference type="PROSITE-ProRule" id="PRU00461"/>
    </source>
</evidence>
<evidence type="ECO:0000259" key="9">
    <source>
        <dbReference type="Pfam" id="PF17791"/>
    </source>
</evidence>
<feature type="repeat" description="LDL-receptor class B" evidence="6">
    <location>
        <begin position="895"/>
        <end position="937"/>
    </location>
</feature>
<dbReference type="Pfam" id="PF17789">
    <property type="entry name" value="MG4"/>
    <property type="match status" value="1"/>
</dbReference>
<keyword evidence="5" id="KW-0325">Glycoprotein</keyword>
<dbReference type="GO" id="GO:0004866">
    <property type="term" value="F:endopeptidase inhibitor activity"/>
    <property type="evidence" value="ECO:0007669"/>
    <property type="project" value="InterPro"/>
</dbReference>
<dbReference type="PANTHER" id="PTHR46513:SF13">
    <property type="entry name" value="EGF-LIKE DOMAIN-CONTAINING PROTEIN"/>
    <property type="match status" value="1"/>
</dbReference>
<evidence type="ECO:0000313" key="11">
    <source>
        <dbReference type="Proteomes" id="UP000507470"/>
    </source>
</evidence>
<accession>A0A6J8AB91</accession>
<evidence type="ECO:0000256" key="5">
    <source>
        <dbReference type="ARBA" id="ARBA00023180"/>
    </source>
</evidence>
<feature type="repeat" description="LDL-receptor class B" evidence="6">
    <location>
        <begin position="987"/>
        <end position="1029"/>
    </location>
</feature>
<evidence type="ECO:0000313" key="10">
    <source>
        <dbReference type="EMBL" id="CAC5364883.1"/>
    </source>
</evidence>
<evidence type="ECO:0000256" key="4">
    <source>
        <dbReference type="ARBA" id="ARBA00023157"/>
    </source>
</evidence>
<dbReference type="GO" id="GO:0042813">
    <property type="term" value="F:Wnt receptor activity"/>
    <property type="evidence" value="ECO:0007669"/>
    <property type="project" value="TreeGrafter"/>
</dbReference>
<dbReference type="SMART" id="SM00135">
    <property type="entry name" value="LY"/>
    <property type="match status" value="5"/>
</dbReference>
<dbReference type="SUPFAM" id="SSF63825">
    <property type="entry name" value="YWTD domain"/>
    <property type="match status" value="1"/>
</dbReference>
<dbReference type="InterPro" id="IPR036179">
    <property type="entry name" value="Ig-like_dom_sf"/>
</dbReference>